<reference evidence="3" key="1">
    <citation type="submission" date="2010-08" db="EMBL/GenBank/DDBJ databases">
        <authorList>
            <consortium name="Caenorhabditis japonica Sequencing Consortium"/>
            <person name="Wilson R.K."/>
        </authorList>
    </citation>
    <scope>NUCLEOTIDE SEQUENCE [LARGE SCALE GENOMIC DNA]</scope>
    <source>
        <strain evidence="3">DF5081</strain>
    </source>
</reference>
<keyword evidence="1" id="KW-0472">Membrane</keyword>
<dbReference type="EnsemblMetazoa" id="CJA37125.1">
    <property type="protein sequence ID" value="CJA37125.1"/>
    <property type="gene ID" value="WBGene00212972"/>
</dbReference>
<sequence>MHKESSLFLHVLLSNPWLLFRVDTELGIIPINKISEYSLSNNVPGKRMFFSFCFWNFSTCSFALFTVCGYFRAINSDAASQF</sequence>
<evidence type="ECO:0000313" key="2">
    <source>
        <dbReference type="EnsemblMetazoa" id="CJA37125.1"/>
    </source>
</evidence>
<name>A0A8R1IPF6_CAEJA</name>
<dbReference type="AlphaFoldDB" id="A0A8R1IPF6"/>
<proteinExistence type="predicted"/>
<organism evidence="2 3">
    <name type="scientific">Caenorhabditis japonica</name>
    <dbReference type="NCBI Taxonomy" id="281687"/>
    <lineage>
        <taxon>Eukaryota</taxon>
        <taxon>Metazoa</taxon>
        <taxon>Ecdysozoa</taxon>
        <taxon>Nematoda</taxon>
        <taxon>Chromadorea</taxon>
        <taxon>Rhabditida</taxon>
        <taxon>Rhabditina</taxon>
        <taxon>Rhabditomorpha</taxon>
        <taxon>Rhabditoidea</taxon>
        <taxon>Rhabditidae</taxon>
        <taxon>Peloderinae</taxon>
        <taxon>Caenorhabditis</taxon>
    </lineage>
</organism>
<protein>
    <submittedName>
        <fullName evidence="2">Uncharacterized protein</fullName>
    </submittedName>
</protein>
<evidence type="ECO:0000313" key="3">
    <source>
        <dbReference type="Proteomes" id="UP000005237"/>
    </source>
</evidence>
<keyword evidence="3" id="KW-1185">Reference proteome</keyword>
<feature type="transmembrane region" description="Helical" evidence="1">
    <location>
        <begin position="48"/>
        <end position="71"/>
    </location>
</feature>
<accession>A0A8R1IPF6</accession>
<reference evidence="2" key="2">
    <citation type="submission" date="2022-06" db="UniProtKB">
        <authorList>
            <consortium name="EnsemblMetazoa"/>
        </authorList>
    </citation>
    <scope>IDENTIFICATION</scope>
    <source>
        <strain evidence="2">DF5081</strain>
    </source>
</reference>
<evidence type="ECO:0000256" key="1">
    <source>
        <dbReference type="SAM" id="Phobius"/>
    </source>
</evidence>
<dbReference type="Proteomes" id="UP000005237">
    <property type="component" value="Unassembled WGS sequence"/>
</dbReference>
<keyword evidence="1" id="KW-0812">Transmembrane</keyword>
<keyword evidence="1" id="KW-1133">Transmembrane helix</keyword>